<evidence type="ECO:0000256" key="10">
    <source>
        <dbReference type="ARBA" id="ARBA00023136"/>
    </source>
</evidence>
<dbReference type="CDD" id="cd03499">
    <property type="entry name" value="SQR_TypeC_SdhC"/>
    <property type="match status" value="1"/>
</dbReference>
<keyword evidence="8 13" id="KW-1133">Transmembrane helix</keyword>
<feature type="binding site" description="axial binding residue" evidence="12">
    <location>
        <position position="84"/>
    </location>
    <ligand>
        <name>heme</name>
        <dbReference type="ChEBI" id="CHEBI:30413"/>
        <note>ligand shared with second transmembrane subunit</note>
    </ligand>
    <ligandPart>
        <name>Fe</name>
        <dbReference type="ChEBI" id="CHEBI:18248"/>
    </ligandPart>
</feature>
<dbReference type="Gene3D" id="1.20.1300.10">
    <property type="entry name" value="Fumarate reductase/succinate dehydrogenase, transmembrane subunit"/>
    <property type="match status" value="1"/>
</dbReference>
<keyword evidence="6 13" id="KW-0812">Transmembrane</keyword>
<dbReference type="GO" id="GO:0016020">
    <property type="term" value="C:membrane"/>
    <property type="evidence" value="ECO:0007669"/>
    <property type="project" value="UniProtKB-SubCell"/>
</dbReference>
<comment type="similarity">
    <text evidence="3">Belongs to the cytochrome b560 family.</text>
</comment>
<keyword evidence="9 12" id="KW-0408">Iron</keyword>
<evidence type="ECO:0000256" key="2">
    <source>
        <dbReference type="ARBA" id="ARBA00004141"/>
    </source>
</evidence>
<dbReference type="PIRSF" id="PIRSF000178">
    <property type="entry name" value="SDH_cyt_b560"/>
    <property type="match status" value="1"/>
</dbReference>
<keyword evidence="7 12" id="KW-0479">Metal-binding</keyword>
<evidence type="ECO:0000256" key="4">
    <source>
        <dbReference type="ARBA" id="ARBA00020076"/>
    </source>
</evidence>
<dbReference type="EMBL" id="FZQA01000001">
    <property type="protein sequence ID" value="SNT67879.1"/>
    <property type="molecule type" value="Genomic_DNA"/>
</dbReference>
<feature type="transmembrane region" description="Helical" evidence="13">
    <location>
        <begin position="110"/>
        <end position="130"/>
    </location>
</feature>
<dbReference type="PANTHER" id="PTHR10978">
    <property type="entry name" value="SUCCINATE DEHYDROGENASE CYTOCHROME B560 SUBUNIT"/>
    <property type="match status" value="1"/>
</dbReference>
<dbReference type="PROSITE" id="PS01001">
    <property type="entry name" value="SDH_CYT_2"/>
    <property type="match status" value="1"/>
</dbReference>
<dbReference type="PROSITE" id="PS01000">
    <property type="entry name" value="SDH_CYT_1"/>
    <property type="match status" value="1"/>
</dbReference>
<feature type="transmembrane region" description="Helical" evidence="13">
    <location>
        <begin position="69"/>
        <end position="89"/>
    </location>
</feature>
<gene>
    <name evidence="14" type="ORF">SAMN06297382_0372</name>
</gene>
<evidence type="ECO:0000256" key="13">
    <source>
        <dbReference type="SAM" id="Phobius"/>
    </source>
</evidence>
<proteinExistence type="inferred from homology"/>
<comment type="cofactor">
    <cofactor evidence="12">
        <name>heme</name>
        <dbReference type="ChEBI" id="CHEBI:30413"/>
    </cofactor>
    <text evidence="12">The heme is bound between the two transmembrane subunits.</text>
</comment>
<evidence type="ECO:0000256" key="3">
    <source>
        <dbReference type="ARBA" id="ARBA00007244"/>
    </source>
</evidence>
<comment type="function">
    <text evidence="1">Membrane-anchoring subunit of succinate dehydrogenase (SDH).</text>
</comment>
<dbReference type="InterPro" id="IPR018495">
    <property type="entry name" value="Succ_DH_cyt_bsu_CS"/>
</dbReference>
<evidence type="ECO:0000256" key="7">
    <source>
        <dbReference type="ARBA" id="ARBA00022723"/>
    </source>
</evidence>
<evidence type="ECO:0000256" key="9">
    <source>
        <dbReference type="ARBA" id="ARBA00023004"/>
    </source>
</evidence>
<dbReference type="Pfam" id="PF01127">
    <property type="entry name" value="Sdh_cyt"/>
    <property type="match status" value="1"/>
</dbReference>
<keyword evidence="10 13" id="KW-0472">Membrane</keyword>
<dbReference type="PANTHER" id="PTHR10978:SF5">
    <property type="entry name" value="SUCCINATE DEHYDROGENASE CYTOCHROME B560 SUBUNIT, MITOCHONDRIAL"/>
    <property type="match status" value="1"/>
</dbReference>
<dbReference type="GO" id="GO:0046872">
    <property type="term" value="F:metal ion binding"/>
    <property type="evidence" value="ECO:0007669"/>
    <property type="project" value="UniProtKB-KW"/>
</dbReference>
<evidence type="ECO:0000313" key="15">
    <source>
        <dbReference type="Proteomes" id="UP000198346"/>
    </source>
</evidence>
<dbReference type="RefSeq" id="WP_089410879.1">
    <property type="nucleotide sequence ID" value="NZ_FZQA01000001.1"/>
</dbReference>
<keyword evidence="15" id="KW-1185">Reference proteome</keyword>
<accession>A0A239PKQ0</accession>
<evidence type="ECO:0000256" key="12">
    <source>
        <dbReference type="PIRSR" id="PIRSR000178-1"/>
    </source>
</evidence>
<dbReference type="InterPro" id="IPR014314">
    <property type="entry name" value="Succ_DH_cytb556"/>
</dbReference>
<evidence type="ECO:0000256" key="5">
    <source>
        <dbReference type="ARBA" id="ARBA00022617"/>
    </source>
</evidence>
<evidence type="ECO:0000256" key="1">
    <source>
        <dbReference type="ARBA" id="ARBA00004050"/>
    </source>
</evidence>
<reference evidence="14 15" key="1">
    <citation type="submission" date="2017-07" db="EMBL/GenBank/DDBJ databases">
        <authorList>
            <person name="Sun Z.S."/>
            <person name="Albrecht U."/>
            <person name="Echele G."/>
            <person name="Lee C.C."/>
        </authorList>
    </citation>
    <scope>NUCLEOTIDE SEQUENCE [LARGE SCALE GENOMIC DNA]</scope>
    <source>
        <strain evidence="14 15">CGMCC 1.12710</strain>
    </source>
</reference>
<comment type="subcellular location">
    <subcellularLocation>
        <location evidence="2">Membrane</location>
        <topology evidence="2">Multi-pass membrane protein</topology>
    </subcellularLocation>
</comment>
<organism evidence="14 15">
    <name type="scientific">Amphiplicatus metriothermophilus</name>
    <dbReference type="NCBI Taxonomy" id="1519374"/>
    <lineage>
        <taxon>Bacteria</taxon>
        <taxon>Pseudomonadati</taxon>
        <taxon>Pseudomonadota</taxon>
        <taxon>Alphaproteobacteria</taxon>
        <taxon>Parvularculales</taxon>
        <taxon>Parvularculaceae</taxon>
        <taxon>Amphiplicatus</taxon>
    </lineage>
</organism>
<comment type="subunit">
    <text evidence="11">Part of an enzyme complex containing four subunits: a flavoprotein, an iron-sulfur protein, plus two membrane-anchoring proteins, SdhC and SdhD. The complex can form homotrimers.</text>
</comment>
<evidence type="ECO:0000256" key="8">
    <source>
        <dbReference type="ARBA" id="ARBA00022989"/>
    </source>
</evidence>
<dbReference type="GO" id="GO:0009055">
    <property type="term" value="F:electron transfer activity"/>
    <property type="evidence" value="ECO:0007669"/>
    <property type="project" value="InterPro"/>
</dbReference>
<dbReference type="Proteomes" id="UP000198346">
    <property type="component" value="Unassembled WGS sequence"/>
</dbReference>
<evidence type="ECO:0000256" key="6">
    <source>
        <dbReference type="ARBA" id="ARBA00022692"/>
    </source>
</evidence>
<dbReference type="InterPro" id="IPR034804">
    <property type="entry name" value="SQR/QFR_C/D"/>
</dbReference>
<dbReference type="OrthoDB" id="9799441at2"/>
<dbReference type="GO" id="GO:0006099">
    <property type="term" value="P:tricarboxylic acid cycle"/>
    <property type="evidence" value="ECO:0007669"/>
    <property type="project" value="InterPro"/>
</dbReference>
<feature type="transmembrane region" description="Helical" evidence="13">
    <location>
        <begin position="34"/>
        <end position="57"/>
    </location>
</feature>
<protein>
    <recommendedName>
        <fullName evidence="4">Succinate dehydrogenase cytochrome b556 subunit</fullName>
    </recommendedName>
</protein>
<dbReference type="InterPro" id="IPR000701">
    <property type="entry name" value="SuccDH_FuR_B_TM-su"/>
</dbReference>
<evidence type="ECO:0000313" key="14">
    <source>
        <dbReference type="EMBL" id="SNT67879.1"/>
    </source>
</evidence>
<dbReference type="NCBIfam" id="TIGR02970">
    <property type="entry name" value="succ_dehyd_cytB"/>
    <property type="match status" value="1"/>
</dbReference>
<keyword evidence="5 12" id="KW-0349">Heme</keyword>
<sequence length="134" mass="14015">MADGTRAARPLSPHLQIWRWTVTMAASITHRATGLALSAGAALLSAWLVAAALGPQAYAPVAAFVDSPFGLVVLAGFCWSLTFHALNGLRHLYWDAGRGFALKHATMTAWLVYIGSIILTVIVFAAGLAAKGGA</sequence>
<dbReference type="AlphaFoldDB" id="A0A239PKQ0"/>
<name>A0A239PKQ0_9PROT</name>
<dbReference type="SUPFAM" id="SSF81343">
    <property type="entry name" value="Fumarate reductase respiratory complex transmembrane subunits"/>
    <property type="match status" value="1"/>
</dbReference>
<evidence type="ECO:0000256" key="11">
    <source>
        <dbReference type="ARBA" id="ARBA00025912"/>
    </source>
</evidence>